<accession>A0A0U1Q1U2</accession>
<dbReference type="OrthoDB" id="8400336at2"/>
<proteinExistence type="predicted"/>
<comment type="caution">
    <text evidence="1">The sequence shown here is derived from an EMBL/GenBank/DDBJ whole genome shotgun (WGS) entry which is preliminary data.</text>
</comment>
<dbReference type="RefSeq" id="WP_046740946.1">
    <property type="nucleotide sequence ID" value="NZ_LBNQ01000014.1"/>
</dbReference>
<dbReference type="AlphaFoldDB" id="A0A0U1Q1U2"/>
<organism evidence="1 2">
    <name type="scientific">Lampropedia cohaerens</name>
    <dbReference type="NCBI Taxonomy" id="1610491"/>
    <lineage>
        <taxon>Bacteria</taxon>
        <taxon>Pseudomonadati</taxon>
        <taxon>Pseudomonadota</taxon>
        <taxon>Betaproteobacteria</taxon>
        <taxon>Burkholderiales</taxon>
        <taxon>Comamonadaceae</taxon>
        <taxon>Lampropedia</taxon>
    </lineage>
</organism>
<dbReference type="STRING" id="1610491.AAV94_03455"/>
<reference evidence="1 2" key="1">
    <citation type="submission" date="2015-05" db="EMBL/GenBank/DDBJ databases">
        <title>Draft genome sequence of Lampropedia sp. CT6, isolated from the microbial mat of a hot water spring, located at Manikaran, India.</title>
        <authorList>
            <person name="Tripathi C."/>
            <person name="Rani P."/>
            <person name="Mahato N.K."/>
            <person name="Lal R."/>
        </authorList>
    </citation>
    <scope>NUCLEOTIDE SEQUENCE [LARGE SCALE GENOMIC DNA]</scope>
    <source>
        <strain evidence="1 2">CT6</strain>
    </source>
</reference>
<dbReference type="NCBIfam" id="NF041551">
    <property type="entry name" value="YlcI_YnfO_N"/>
    <property type="match status" value="1"/>
</dbReference>
<dbReference type="Proteomes" id="UP000050580">
    <property type="component" value="Unassembled WGS sequence"/>
</dbReference>
<keyword evidence="2" id="KW-1185">Reference proteome</keyword>
<sequence length="91" mass="10172">MKTATFPSLRVDPQLRQDTESVLQEGESLSQFIEKAVRSQVALRQAKADFLARALVSRDKARATGRYVDADAVVGKLRQRLQQAKDERANA</sequence>
<evidence type="ECO:0000313" key="2">
    <source>
        <dbReference type="Proteomes" id="UP000050580"/>
    </source>
</evidence>
<protein>
    <submittedName>
        <fullName evidence="1">Prevent-host-death protein</fullName>
    </submittedName>
</protein>
<gene>
    <name evidence="1" type="ORF">AAV94_03455</name>
</gene>
<name>A0A0U1Q1U2_9BURK</name>
<evidence type="ECO:0000313" key="1">
    <source>
        <dbReference type="EMBL" id="KKW68723.1"/>
    </source>
</evidence>
<dbReference type="EMBL" id="LBNQ01000014">
    <property type="protein sequence ID" value="KKW68723.1"/>
    <property type="molecule type" value="Genomic_DNA"/>
</dbReference>